<feature type="region of interest" description="Disordered" evidence="1">
    <location>
        <begin position="1"/>
        <end position="45"/>
    </location>
</feature>
<sequence>MDGASDPPNLLEPKSHRAITGAFVRDARNGRESEDGPRRAVGRARRGLECKEDVSALGGVLGVGMMEETALEKKEAVPQLRQHEPRCPHRGGIKRSLEFCCIPRGRKAKGAEEPEIDLRGRDIRKSSSVRIHSALVSRGVSPGQLANRRRDRVPEIQPAPLGEPRLPRLPAAP</sequence>
<organism evidence="2 3">
    <name type="scientific">Liparis tanakae</name>
    <name type="common">Tanaka's snailfish</name>
    <dbReference type="NCBI Taxonomy" id="230148"/>
    <lineage>
        <taxon>Eukaryota</taxon>
        <taxon>Metazoa</taxon>
        <taxon>Chordata</taxon>
        <taxon>Craniata</taxon>
        <taxon>Vertebrata</taxon>
        <taxon>Euteleostomi</taxon>
        <taxon>Actinopterygii</taxon>
        <taxon>Neopterygii</taxon>
        <taxon>Teleostei</taxon>
        <taxon>Neoteleostei</taxon>
        <taxon>Acanthomorphata</taxon>
        <taxon>Eupercaria</taxon>
        <taxon>Perciformes</taxon>
        <taxon>Cottioidei</taxon>
        <taxon>Cottales</taxon>
        <taxon>Liparidae</taxon>
        <taxon>Liparis</taxon>
    </lineage>
</organism>
<evidence type="ECO:0000313" key="3">
    <source>
        <dbReference type="Proteomes" id="UP000314294"/>
    </source>
</evidence>
<feature type="region of interest" description="Disordered" evidence="1">
    <location>
        <begin position="134"/>
        <end position="173"/>
    </location>
</feature>
<dbReference type="AlphaFoldDB" id="A0A4Z2H5D9"/>
<accession>A0A4Z2H5D9</accession>
<name>A0A4Z2H5D9_9TELE</name>
<evidence type="ECO:0000256" key="1">
    <source>
        <dbReference type="SAM" id="MobiDB-lite"/>
    </source>
</evidence>
<comment type="caution">
    <text evidence="2">The sequence shown here is derived from an EMBL/GenBank/DDBJ whole genome shotgun (WGS) entry which is preliminary data.</text>
</comment>
<dbReference type="Proteomes" id="UP000314294">
    <property type="component" value="Unassembled WGS sequence"/>
</dbReference>
<evidence type="ECO:0000313" key="2">
    <source>
        <dbReference type="EMBL" id="TNN61077.1"/>
    </source>
</evidence>
<gene>
    <name evidence="2" type="ORF">EYF80_028730</name>
</gene>
<protein>
    <submittedName>
        <fullName evidence="2">Uncharacterized protein</fullName>
    </submittedName>
</protein>
<dbReference type="EMBL" id="SRLO01000322">
    <property type="protein sequence ID" value="TNN61077.1"/>
    <property type="molecule type" value="Genomic_DNA"/>
</dbReference>
<reference evidence="2 3" key="1">
    <citation type="submission" date="2019-03" db="EMBL/GenBank/DDBJ databases">
        <title>First draft genome of Liparis tanakae, snailfish: a comprehensive survey of snailfish specific genes.</title>
        <authorList>
            <person name="Kim W."/>
            <person name="Song I."/>
            <person name="Jeong J.-H."/>
            <person name="Kim D."/>
            <person name="Kim S."/>
            <person name="Ryu S."/>
            <person name="Song J.Y."/>
            <person name="Lee S.K."/>
        </authorList>
    </citation>
    <scope>NUCLEOTIDE SEQUENCE [LARGE SCALE GENOMIC DNA]</scope>
    <source>
        <tissue evidence="2">Muscle</tissue>
    </source>
</reference>
<keyword evidence="3" id="KW-1185">Reference proteome</keyword>
<feature type="compositionally biased region" description="Basic and acidic residues" evidence="1">
    <location>
        <begin position="25"/>
        <end position="38"/>
    </location>
</feature>
<proteinExistence type="predicted"/>